<feature type="transmembrane region" description="Helical" evidence="5">
    <location>
        <begin position="243"/>
        <end position="268"/>
    </location>
</feature>
<dbReference type="AlphaFoldDB" id="A0A1G8FEJ9"/>
<dbReference type="InterPro" id="IPR053150">
    <property type="entry name" value="Teicoplanin_resist-assoc"/>
</dbReference>
<keyword evidence="2 5" id="KW-0812">Transmembrane</keyword>
<feature type="transmembrane region" description="Helical" evidence="5">
    <location>
        <begin position="43"/>
        <end position="70"/>
    </location>
</feature>
<evidence type="ECO:0000259" key="7">
    <source>
        <dbReference type="Pfam" id="PF06271"/>
    </source>
</evidence>
<gene>
    <name evidence="8" type="ORF">SAMN04489720_2450</name>
</gene>
<feature type="domain" description="RDD" evidence="7">
    <location>
        <begin position="196"/>
        <end position="319"/>
    </location>
</feature>
<evidence type="ECO:0000256" key="2">
    <source>
        <dbReference type="ARBA" id="ARBA00022692"/>
    </source>
</evidence>
<comment type="subcellular location">
    <subcellularLocation>
        <location evidence="1">Membrane</location>
        <topology evidence="1">Multi-pass membrane protein</topology>
    </subcellularLocation>
</comment>
<dbReference type="InterPro" id="IPR006976">
    <property type="entry name" value="VanZ-like"/>
</dbReference>
<keyword evidence="9" id="KW-1185">Reference proteome</keyword>
<feature type="transmembrane region" description="Helical" evidence="5">
    <location>
        <begin position="95"/>
        <end position="113"/>
    </location>
</feature>
<dbReference type="EMBL" id="LT629695">
    <property type="protein sequence ID" value="SDH80591.1"/>
    <property type="molecule type" value="Genomic_DNA"/>
</dbReference>
<dbReference type="OrthoDB" id="4822551at2"/>
<evidence type="ECO:0000259" key="6">
    <source>
        <dbReference type="Pfam" id="PF04892"/>
    </source>
</evidence>
<sequence length="359" mass="36827">MGFGSTPALTAIAVAVGVTVLVWVPASILLLRRRGRLDWRTASLSIGALAYACAVIVATLFPTGACYLPFTAQLVPGASVLDVLEQGGIALSNPALRQMLLTVLLFVPLGMLVRRRGRPGIVATVAIGLGVAALVEVTQLTGTFGLAACQYRLFDVDDVLLGGVGALVGGLAAPLVRRLPGQSDARLHALPQPLTARRRLGAMAIDVGVSIGIGGAVMVLGIGGVGLVVLLTSGSEREAPVALVNAIGVVVGASGALAAAIVHLLVVLRTGRTVGELAGSLDARRETGEPAGIGRRAARWALGIGGWTLLSAFAFDPVTQSLAVLWAAAAIVLAFRSRAHSGLPLRLTRQLARDARDPR</sequence>
<reference evidence="9" key="1">
    <citation type="submission" date="2016-10" db="EMBL/GenBank/DDBJ databases">
        <authorList>
            <person name="Varghese N."/>
            <person name="Submissions S."/>
        </authorList>
    </citation>
    <scope>NUCLEOTIDE SEQUENCE [LARGE SCALE GENOMIC DNA]</scope>
    <source>
        <strain evidence="9">DSM 22002</strain>
    </source>
</reference>
<feature type="transmembrane region" description="Helical" evidence="5">
    <location>
        <begin position="12"/>
        <end position="31"/>
    </location>
</feature>
<dbReference type="STRING" id="399736.SAMN04489720_2450"/>
<feature type="transmembrane region" description="Helical" evidence="5">
    <location>
        <begin position="120"/>
        <end position="139"/>
    </location>
</feature>
<evidence type="ECO:0000256" key="3">
    <source>
        <dbReference type="ARBA" id="ARBA00022989"/>
    </source>
</evidence>
<feature type="domain" description="VanZ-like" evidence="6">
    <location>
        <begin position="49"/>
        <end position="176"/>
    </location>
</feature>
<dbReference type="InterPro" id="IPR010432">
    <property type="entry name" value="RDD"/>
</dbReference>
<evidence type="ECO:0000256" key="4">
    <source>
        <dbReference type="ARBA" id="ARBA00023136"/>
    </source>
</evidence>
<dbReference type="RefSeq" id="WP_092505388.1">
    <property type="nucleotide sequence ID" value="NZ_LT629695.1"/>
</dbReference>
<feature type="transmembrane region" description="Helical" evidence="5">
    <location>
        <begin position="207"/>
        <end position="231"/>
    </location>
</feature>
<dbReference type="PANTHER" id="PTHR36834">
    <property type="entry name" value="MEMBRANE PROTEIN-RELATED"/>
    <property type="match status" value="1"/>
</dbReference>
<dbReference type="PANTHER" id="PTHR36834:SF1">
    <property type="entry name" value="INTEGRAL MEMBRANE PROTEIN"/>
    <property type="match status" value="1"/>
</dbReference>
<accession>A0A1G8FEJ9</accession>
<proteinExistence type="predicted"/>
<evidence type="ECO:0000313" key="9">
    <source>
        <dbReference type="Proteomes" id="UP000198822"/>
    </source>
</evidence>
<feature type="transmembrane region" description="Helical" evidence="5">
    <location>
        <begin position="159"/>
        <end position="176"/>
    </location>
</feature>
<dbReference type="Proteomes" id="UP000198822">
    <property type="component" value="Chromosome I"/>
</dbReference>
<evidence type="ECO:0000313" key="8">
    <source>
        <dbReference type="EMBL" id="SDH80591.1"/>
    </source>
</evidence>
<dbReference type="Pfam" id="PF06271">
    <property type="entry name" value="RDD"/>
    <property type="match status" value="1"/>
</dbReference>
<name>A0A1G8FEJ9_9MICO</name>
<protein>
    <submittedName>
        <fullName evidence="8">RDD family protein</fullName>
    </submittedName>
</protein>
<dbReference type="Pfam" id="PF04892">
    <property type="entry name" value="VanZ"/>
    <property type="match status" value="1"/>
</dbReference>
<dbReference type="GO" id="GO:0016020">
    <property type="term" value="C:membrane"/>
    <property type="evidence" value="ECO:0007669"/>
    <property type="project" value="UniProtKB-SubCell"/>
</dbReference>
<keyword evidence="4 5" id="KW-0472">Membrane</keyword>
<evidence type="ECO:0000256" key="1">
    <source>
        <dbReference type="ARBA" id="ARBA00004141"/>
    </source>
</evidence>
<keyword evidence="3 5" id="KW-1133">Transmembrane helix</keyword>
<organism evidence="8 9">
    <name type="scientific">Agrococcus jejuensis</name>
    <dbReference type="NCBI Taxonomy" id="399736"/>
    <lineage>
        <taxon>Bacteria</taxon>
        <taxon>Bacillati</taxon>
        <taxon>Actinomycetota</taxon>
        <taxon>Actinomycetes</taxon>
        <taxon>Micrococcales</taxon>
        <taxon>Microbacteriaceae</taxon>
        <taxon>Agrococcus</taxon>
    </lineage>
</organism>
<evidence type="ECO:0000256" key="5">
    <source>
        <dbReference type="SAM" id="Phobius"/>
    </source>
</evidence>